<gene>
    <name evidence="2" type="ORF">PXEA_LOCUS31895</name>
</gene>
<dbReference type="InterPro" id="IPR006692">
    <property type="entry name" value="Beta-prop_COPA/B_2nd"/>
</dbReference>
<dbReference type="InterPro" id="IPR036322">
    <property type="entry name" value="WD40_repeat_dom_sf"/>
</dbReference>
<dbReference type="SUPFAM" id="SSF50978">
    <property type="entry name" value="WD40 repeat-like"/>
    <property type="match status" value="1"/>
</dbReference>
<dbReference type="EMBL" id="CAAALY010257981">
    <property type="protein sequence ID" value="VEL38455.1"/>
    <property type="molecule type" value="Genomic_DNA"/>
</dbReference>
<proteinExistence type="predicted"/>
<organism evidence="2 3">
    <name type="scientific">Protopolystoma xenopodis</name>
    <dbReference type="NCBI Taxonomy" id="117903"/>
    <lineage>
        <taxon>Eukaryota</taxon>
        <taxon>Metazoa</taxon>
        <taxon>Spiralia</taxon>
        <taxon>Lophotrochozoa</taxon>
        <taxon>Platyhelminthes</taxon>
        <taxon>Monogenea</taxon>
        <taxon>Polyopisthocotylea</taxon>
        <taxon>Polystomatidea</taxon>
        <taxon>Polystomatidae</taxon>
        <taxon>Protopolystoma</taxon>
    </lineage>
</organism>
<reference evidence="2" key="1">
    <citation type="submission" date="2018-11" db="EMBL/GenBank/DDBJ databases">
        <authorList>
            <consortium name="Pathogen Informatics"/>
        </authorList>
    </citation>
    <scope>NUCLEOTIDE SEQUENCE</scope>
</reference>
<accession>A0A3S5CPV7</accession>
<feature type="domain" description="COPA/B second beta-propeller" evidence="1">
    <location>
        <begin position="36"/>
        <end position="304"/>
    </location>
</feature>
<keyword evidence="3" id="KW-1185">Reference proteome</keyword>
<evidence type="ECO:0000313" key="3">
    <source>
        <dbReference type="Proteomes" id="UP000784294"/>
    </source>
</evidence>
<name>A0A3S5CPV7_9PLAT</name>
<feature type="non-terminal residue" evidence="2">
    <location>
        <position position="1"/>
    </location>
</feature>
<dbReference type="GO" id="GO:0016192">
    <property type="term" value="P:vesicle-mediated transport"/>
    <property type="evidence" value="ECO:0007669"/>
    <property type="project" value="InterPro"/>
</dbReference>
<dbReference type="Proteomes" id="UP000784294">
    <property type="component" value="Unassembled WGS sequence"/>
</dbReference>
<dbReference type="GO" id="GO:0006886">
    <property type="term" value="P:intracellular protein transport"/>
    <property type="evidence" value="ECO:0007669"/>
    <property type="project" value="InterPro"/>
</dbReference>
<evidence type="ECO:0000259" key="1">
    <source>
        <dbReference type="Pfam" id="PF04053"/>
    </source>
</evidence>
<dbReference type="GO" id="GO:0030117">
    <property type="term" value="C:membrane coat"/>
    <property type="evidence" value="ECO:0007669"/>
    <property type="project" value="InterPro"/>
</dbReference>
<dbReference type="GO" id="GO:0005198">
    <property type="term" value="F:structural molecule activity"/>
    <property type="evidence" value="ECO:0007669"/>
    <property type="project" value="InterPro"/>
</dbReference>
<comment type="caution">
    <text evidence="2">The sequence shown here is derived from an EMBL/GenBank/DDBJ whole genome shotgun (WGS) entry which is preliminary data.</text>
</comment>
<sequence length="341" mass="37699">MSMDASGKVVCARHAELVQANLRSLSSGDAISGGQDITVGNITDEIKDGERLIVTFKQMGTCELYPQTISHNANGSFVVVCGDGEYIVYTAVALRNKTFGQAQEFVWSSTDASVYAIRESNTIIRVRGKDPCWFMPIVFKAFKKVRTFKLDFGAEQIFGGHLLGVRSSGGLALHDWESGNLIRRIEASPNAIYWNEGGRLLAICTKEVFYILRYNADIVAEAEADGSLFKNPEGLETAFEVTKNGEVAESVITGCWYGDVFIFTSQANRLRYYVGGELVTIAHLDRPMYLLGYLARANRAYLADRELNLISYGLQSTVLEYETAVMRGDFVCADNLLPNIP</sequence>
<dbReference type="AlphaFoldDB" id="A0A3S5CPV7"/>
<protein>
    <recommendedName>
        <fullName evidence="1">COPA/B second beta-propeller domain-containing protein</fullName>
    </recommendedName>
</protein>
<evidence type="ECO:0000313" key="2">
    <source>
        <dbReference type="EMBL" id="VEL38455.1"/>
    </source>
</evidence>
<dbReference type="Pfam" id="PF04053">
    <property type="entry name" value="B-prop_COPA_B_2nd"/>
    <property type="match status" value="1"/>
</dbReference>
<dbReference type="OrthoDB" id="2150324at2759"/>